<keyword evidence="1" id="KW-0862">Zinc</keyword>
<dbReference type="SUPFAM" id="SSF57756">
    <property type="entry name" value="Retrovirus zinc finger-like domains"/>
    <property type="match status" value="1"/>
</dbReference>
<feature type="region of interest" description="Disordered" evidence="2">
    <location>
        <begin position="1"/>
        <end position="30"/>
    </location>
</feature>
<dbReference type="InterPro" id="IPR036875">
    <property type="entry name" value="Znf_CCHC_sf"/>
</dbReference>
<evidence type="ECO:0000313" key="4">
    <source>
        <dbReference type="EMBL" id="CAB0043648.1"/>
    </source>
</evidence>
<dbReference type="InterPro" id="IPR001878">
    <property type="entry name" value="Znf_CCHC"/>
</dbReference>
<organism evidence="4 5">
    <name type="scientific">Trichogramma brassicae</name>
    <dbReference type="NCBI Taxonomy" id="86971"/>
    <lineage>
        <taxon>Eukaryota</taxon>
        <taxon>Metazoa</taxon>
        <taxon>Ecdysozoa</taxon>
        <taxon>Arthropoda</taxon>
        <taxon>Hexapoda</taxon>
        <taxon>Insecta</taxon>
        <taxon>Pterygota</taxon>
        <taxon>Neoptera</taxon>
        <taxon>Endopterygota</taxon>
        <taxon>Hymenoptera</taxon>
        <taxon>Apocrita</taxon>
        <taxon>Proctotrupomorpha</taxon>
        <taxon>Chalcidoidea</taxon>
        <taxon>Trichogrammatidae</taxon>
        <taxon>Trichogramma</taxon>
    </lineage>
</organism>
<dbReference type="OrthoDB" id="7701595at2759"/>
<feature type="compositionally biased region" description="Basic and acidic residues" evidence="2">
    <location>
        <begin position="16"/>
        <end position="25"/>
    </location>
</feature>
<feature type="domain" description="CCHC-type" evidence="3">
    <location>
        <begin position="65"/>
        <end position="80"/>
    </location>
</feature>
<sequence length="178" mass="20802">MASVNKSIARRLRRQRCAERHERGEPTPPVQVHRLTPCIIRHGVMFGRLNGIPTEPYLDPPMGSCFACWSQGHRARECPQPQEQHQYCVNCGRRDRVLRNCERCSRRWSEIEAEAGLFNAAAPLFGELEWTTEEQRRMNEWAMQLHQLVEAYERMMQGWGELQRLSVERVLGRGSRSE</sequence>
<dbReference type="GO" id="GO:0003676">
    <property type="term" value="F:nucleic acid binding"/>
    <property type="evidence" value="ECO:0007669"/>
    <property type="project" value="InterPro"/>
</dbReference>
<dbReference type="PROSITE" id="PS50158">
    <property type="entry name" value="ZF_CCHC"/>
    <property type="match status" value="1"/>
</dbReference>
<dbReference type="Gene3D" id="4.10.60.10">
    <property type="entry name" value="Zinc finger, CCHC-type"/>
    <property type="match status" value="1"/>
</dbReference>
<evidence type="ECO:0000259" key="3">
    <source>
        <dbReference type="PROSITE" id="PS50158"/>
    </source>
</evidence>
<accession>A0A6H5J0N4</accession>
<dbReference type="GO" id="GO:0008270">
    <property type="term" value="F:zinc ion binding"/>
    <property type="evidence" value="ECO:0007669"/>
    <property type="project" value="UniProtKB-KW"/>
</dbReference>
<keyword evidence="1" id="KW-0479">Metal-binding</keyword>
<dbReference type="Proteomes" id="UP000479190">
    <property type="component" value="Unassembled WGS sequence"/>
</dbReference>
<name>A0A6H5J0N4_9HYME</name>
<dbReference type="EMBL" id="CADCXV010001338">
    <property type="protein sequence ID" value="CAB0043648.1"/>
    <property type="molecule type" value="Genomic_DNA"/>
</dbReference>
<gene>
    <name evidence="4" type="ORF">TBRA_LOCUS15236</name>
</gene>
<proteinExistence type="predicted"/>
<protein>
    <recommendedName>
        <fullName evidence="3">CCHC-type domain-containing protein</fullName>
    </recommendedName>
</protein>
<keyword evidence="5" id="KW-1185">Reference proteome</keyword>
<reference evidence="4 5" key="1">
    <citation type="submission" date="2020-02" db="EMBL/GenBank/DDBJ databases">
        <authorList>
            <person name="Ferguson B K."/>
        </authorList>
    </citation>
    <scope>NUCLEOTIDE SEQUENCE [LARGE SCALE GENOMIC DNA]</scope>
</reference>
<keyword evidence="1" id="KW-0863">Zinc-finger</keyword>
<evidence type="ECO:0000313" key="5">
    <source>
        <dbReference type="Proteomes" id="UP000479190"/>
    </source>
</evidence>
<dbReference type="AlphaFoldDB" id="A0A6H5J0N4"/>
<evidence type="ECO:0000256" key="1">
    <source>
        <dbReference type="PROSITE-ProRule" id="PRU00047"/>
    </source>
</evidence>
<evidence type="ECO:0000256" key="2">
    <source>
        <dbReference type="SAM" id="MobiDB-lite"/>
    </source>
</evidence>